<dbReference type="InterPro" id="IPR014031">
    <property type="entry name" value="Ketoacyl_synth_C"/>
</dbReference>
<feature type="domain" description="Carrier" evidence="7">
    <location>
        <begin position="1464"/>
        <end position="1539"/>
    </location>
</feature>
<evidence type="ECO:0000256" key="5">
    <source>
        <dbReference type="ARBA" id="ARBA00022679"/>
    </source>
</evidence>
<dbReference type="PANTHER" id="PTHR43775">
    <property type="entry name" value="FATTY ACID SYNTHASE"/>
    <property type="match status" value="1"/>
</dbReference>
<sequence length="1576" mass="172389">MSELKKYIFSQVANSSLSKEEAKKLLTELQGSETKNKDIAIIGMAGRLPGGSSKEAFWSHIIRGSNLVGEVPEARKETAKYYMKHVANKLYPDTRTDEADFDKLDYQKQAYFEQLHEFDASFFGISPREAAVIDPVQRIFLEETYAAIEDAGYGGDKILGTNTGVFVGRNHTKSLTFDMMVEKEPLGVTGTWTGILSSRISYLFDLKGPSIVLDTACSSGLVSVYQACAALRSGECDMALAGGVSGVNYRPVVGVDSSLETYESADNVVKTFDDRANGTVWGEGAGVVMLKPLEKALRDGDQIHAVIKGYAANNDGRSNGYTAPNALAQEEMLVQAWKDAGIQPDQVNYIEAHGTGTALGDPIETKALTNAFRRFTRRRQFCAIGTAKSNMGHLVGASGVAGLIKVAMALQEKKIPASINFEKPNQFIPFVDSPLYVASELMPWERHDDKPRTAGVSSFGFSGTNCHLVLQEAPEDTQTTTAQQAPASTAYLFPISAKTSWSFEQLFKSTLNAIDTLPDTASIGDVCCSAALGRGHYNYRGIFVVESVADLRHKLRRVMKEGLEQARFDWFLYGSHKLVSESKKQRHQGELTESEKKGYTEQARGITNGALPLSVIQQTFLASYYVQGADVAFDQLFTGQHNSVRLPVYPYDRQPYWPEPSMIDAFRGAQEAEPELHPLLGKLAVSTQEKDIFTTRLSLDRHWQLTEHLVLGQHVLPGTAYIEMLKAISDHYWPEGGIEIKNLVYLVPLVVMPEQTDYEVQFFVVNQGEQLDIKVVSHDGSEWRHHAQAELHRLPQQQPEPVDWTALKLGKEYSIKEPFSSQSDFSFGPRWLCFDKQWLAPDERIHNVKLSDQHLADLDDYYLHTSLLDQAANGFIQAFIPGEMFLPYMYGSMKIFAPLPREFFTVTRLNGEVSDEKETLSFNLLMCDDAGQVLVEVRDYIVKRVDRKRFSQQNDKSRALYRVDWQADSPAALPESLTGTVVMLTDGSAQSQQLKPALQAAGANVVEIRQGQAFAEDGASGFTVGASEADYQRLLEHLAALPISQFVYCGGLDAQLTAESTVSRLFFLIKAMVANKLTSNIALTVLTGQAHCIGREQAGVNAYGRALEGLSKTIRMEYGGLVTRVVDVDPETSAHLLVAEVANVDGPFSVAYRGEQRYLPQFTESPQDEPAQQPLTLKESGCYVITGGSGGLALETAIHLASRKSVNLVLLSRSALVEGEPRLEKVFEAISTIEAAGSRVSYLSADVTDEASLEAALQQARKLYGRVNGVFHCAGVAGDGFLMNKDAATFERVVAPKTVGTRLLDKLTRSDAPDVMVFYSSITALFAGQGQGDYAAANAFLDGYAEDLALQGRKVLSINWAPWMETGMAVDFGVGSGEGTYLFGLDDDTALSLLDTMLDSSQPVLCGGKLNLKTFAERDAIVPLAEPIARQVSKIAGSRHNAAAGEAETEIDASDINLSGVDSDDVNEDFRLLGAVWASTLGLKDIDIYDTFTSLGGDSILAIELQKGLEKAFPGAFDITDIYSYPSVAMMAERLAELAAPPQEVVQATSEDALMAMLDGLDSGEASIDDILQIVD</sequence>
<feature type="active site" description="Proton donor; for dehydratase activity" evidence="6">
    <location>
        <position position="869"/>
    </location>
</feature>
<gene>
    <name evidence="10" type="ORF">RJ45_22490</name>
</gene>
<dbReference type="InterPro" id="IPR049552">
    <property type="entry name" value="PKS_DH_N"/>
</dbReference>
<evidence type="ECO:0000256" key="4">
    <source>
        <dbReference type="ARBA" id="ARBA00022553"/>
    </source>
</evidence>
<proteinExistence type="inferred from homology"/>
<keyword evidence="5" id="KW-0808">Transferase</keyword>
<dbReference type="SUPFAM" id="SSF53901">
    <property type="entry name" value="Thiolase-like"/>
    <property type="match status" value="1"/>
</dbReference>
<dbReference type="Gene3D" id="3.40.47.10">
    <property type="match status" value="1"/>
</dbReference>
<feature type="region of interest" description="C-terminal hotdog fold" evidence="6">
    <location>
        <begin position="810"/>
        <end position="951"/>
    </location>
</feature>
<dbReference type="InterPro" id="IPR020841">
    <property type="entry name" value="PKS_Beta-ketoAc_synthase_dom"/>
</dbReference>
<dbReference type="InterPro" id="IPR014030">
    <property type="entry name" value="Ketoacyl_synth_N"/>
</dbReference>
<evidence type="ECO:0000256" key="6">
    <source>
        <dbReference type="PROSITE-ProRule" id="PRU01363"/>
    </source>
</evidence>
<dbReference type="Gene3D" id="1.10.1240.100">
    <property type="match status" value="1"/>
</dbReference>
<dbReference type="PROSITE" id="PS00606">
    <property type="entry name" value="KS3_1"/>
    <property type="match status" value="1"/>
</dbReference>
<dbReference type="Gene3D" id="3.40.50.720">
    <property type="entry name" value="NAD(P)-binding Rossmann-like Domain"/>
    <property type="match status" value="1"/>
</dbReference>
<dbReference type="SMART" id="SM00825">
    <property type="entry name" value="PKS_KS"/>
    <property type="match status" value="1"/>
</dbReference>
<dbReference type="InterPro" id="IPR036736">
    <property type="entry name" value="ACP-like_sf"/>
</dbReference>
<dbReference type="InterPro" id="IPR020807">
    <property type="entry name" value="PKS_DH"/>
</dbReference>
<dbReference type="Gene3D" id="3.10.129.110">
    <property type="entry name" value="Polyketide synthase dehydratase"/>
    <property type="match status" value="1"/>
</dbReference>
<dbReference type="SMART" id="SM00822">
    <property type="entry name" value="PKS_KR"/>
    <property type="match status" value="1"/>
</dbReference>
<evidence type="ECO:0000259" key="8">
    <source>
        <dbReference type="PROSITE" id="PS52004"/>
    </source>
</evidence>
<dbReference type="Pfam" id="PF00550">
    <property type="entry name" value="PP-binding"/>
    <property type="match status" value="1"/>
</dbReference>
<dbReference type="InterPro" id="IPR049900">
    <property type="entry name" value="PKS_mFAS_DH"/>
</dbReference>
<feature type="active site" description="Proton acceptor; for dehydratase activity" evidence="6">
    <location>
        <position position="708"/>
    </location>
</feature>
<dbReference type="PROSITE" id="PS52019">
    <property type="entry name" value="PKS_MFAS_DH"/>
    <property type="match status" value="1"/>
</dbReference>
<dbReference type="GO" id="GO:0006633">
    <property type="term" value="P:fatty acid biosynthetic process"/>
    <property type="evidence" value="ECO:0007669"/>
    <property type="project" value="UniProtKB-UniPathway"/>
</dbReference>
<dbReference type="SMART" id="SM00826">
    <property type="entry name" value="PKS_DH"/>
    <property type="match status" value="1"/>
</dbReference>
<dbReference type="InterPro" id="IPR018201">
    <property type="entry name" value="Ketoacyl_synth_AS"/>
</dbReference>
<dbReference type="InterPro" id="IPR049551">
    <property type="entry name" value="PKS_DH_C"/>
</dbReference>
<dbReference type="SUPFAM" id="SSF51735">
    <property type="entry name" value="NAD(P)-binding Rossmann-fold domains"/>
    <property type="match status" value="2"/>
</dbReference>
<evidence type="ECO:0000256" key="3">
    <source>
        <dbReference type="ARBA" id="ARBA00022450"/>
    </source>
</evidence>
<comment type="similarity">
    <text evidence="2">Belongs to the short-chain dehydrogenases/reductases (SDR) family.</text>
</comment>
<dbReference type="EMBL" id="JWLZ01000199">
    <property type="protein sequence ID" value="KHT61512.1"/>
    <property type="molecule type" value="Genomic_DNA"/>
</dbReference>
<reference evidence="10 11" key="1">
    <citation type="submission" date="2014-12" db="EMBL/GenBank/DDBJ databases">
        <title>Genome sequencing of Photobacterium gaetbulicola AD005a.</title>
        <authorList>
            <person name="Adrian T.G.S."/>
            <person name="Chan K.G."/>
        </authorList>
    </citation>
    <scope>NUCLEOTIDE SEQUENCE [LARGE SCALE GENOMIC DNA]</scope>
    <source>
        <strain evidence="10 11">AD005a</strain>
    </source>
</reference>
<dbReference type="InterPro" id="IPR057326">
    <property type="entry name" value="KR_dom"/>
</dbReference>
<comment type="caution">
    <text evidence="10">The sequence shown here is derived from an EMBL/GenBank/DDBJ whole genome shotgun (WGS) entry which is preliminary data.</text>
</comment>
<dbReference type="RefSeq" id="WP_039467856.1">
    <property type="nucleotide sequence ID" value="NZ_JWLZ01000199.1"/>
</dbReference>
<comment type="pathway">
    <text evidence="1">Lipid metabolism; fatty acid biosynthesis.</text>
</comment>
<dbReference type="InterPro" id="IPR013968">
    <property type="entry name" value="PKS_KR"/>
</dbReference>
<keyword evidence="3" id="KW-0596">Phosphopantetheine</keyword>
<evidence type="ECO:0000259" key="7">
    <source>
        <dbReference type="PROSITE" id="PS50075"/>
    </source>
</evidence>
<protein>
    <submittedName>
        <fullName evidence="10">Uncharacterized protein</fullName>
    </submittedName>
</protein>
<dbReference type="InterPro" id="IPR016039">
    <property type="entry name" value="Thiolase-like"/>
</dbReference>
<dbReference type="Proteomes" id="UP000031278">
    <property type="component" value="Unassembled WGS sequence"/>
</dbReference>
<dbReference type="InterPro" id="IPR042104">
    <property type="entry name" value="PKS_dehydratase_sf"/>
</dbReference>
<dbReference type="Gene3D" id="1.10.1200.10">
    <property type="entry name" value="ACP-like"/>
    <property type="match status" value="1"/>
</dbReference>
<dbReference type="PANTHER" id="PTHR43775:SF37">
    <property type="entry name" value="SI:DKEY-61P9.11"/>
    <property type="match status" value="1"/>
</dbReference>
<feature type="domain" description="Ketosynthase family 3 (KS3)" evidence="8">
    <location>
        <begin position="36"/>
        <end position="472"/>
    </location>
</feature>
<dbReference type="InterPro" id="IPR020806">
    <property type="entry name" value="PKS_PP-bd"/>
</dbReference>
<dbReference type="SMART" id="SM00823">
    <property type="entry name" value="PKS_PP"/>
    <property type="match status" value="1"/>
</dbReference>
<evidence type="ECO:0000256" key="1">
    <source>
        <dbReference type="ARBA" id="ARBA00005194"/>
    </source>
</evidence>
<organism evidence="10 11">
    <name type="scientific">Photobacterium gaetbulicola</name>
    <dbReference type="NCBI Taxonomy" id="1295392"/>
    <lineage>
        <taxon>Bacteria</taxon>
        <taxon>Pseudomonadati</taxon>
        <taxon>Pseudomonadota</taxon>
        <taxon>Gammaproteobacteria</taxon>
        <taxon>Vibrionales</taxon>
        <taxon>Vibrionaceae</taxon>
        <taxon>Photobacterium</taxon>
    </lineage>
</organism>
<dbReference type="Pfam" id="PF21089">
    <property type="entry name" value="PKS_DH_N"/>
    <property type="match status" value="1"/>
</dbReference>
<dbReference type="GO" id="GO:0004312">
    <property type="term" value="F:fatty acid synthase activity"/>
    <property type="evidence" value="ECO:0007669"/>
    <property type="project" value="TreeGrafter"/>
</dbReference>
<dbReference type="InterPro" id="IPR032821">
    <property type="entry name" value="PKS_assoc"/>
</dbReference>
<dbReference type="Pfam" id="PF14765">
    <property type="entry name" value="PS-DH"/>
    <property type="match status" value="1"/>
</dbReference>
<dbReference type="UniPathway" id="UPA00094"/>
<keyword evidence="4" id="KW-0597">Phosphoprotein</keyword>
<dbReference type="InterPro" id="IPR009081">
    <property type="entry name" value="PP-bd_ACP"/>
</dbReference>
<dbReference type="Pfam" id="PF02801">
    <property type="entry name" value="Ketoacyl-synt_C"/>
    <property type="match status" value="1"/>
</dbReference>
<dbReference type="CDD" id="cd00833">
    <property type="entry name" value="PKS"/>
    <property type="match status" value="1"/>
</dbReference>
<dbReference type="PROSITE" id="PS50075">
    <property type="entry name" value="CARRIER"/>
    <property type="match status" value="1"/>
</dbReference>
<accession>A0A0B9GXX4</accession>
<evidence type="ECO:0000313" key="11">
    <source>
        <dbReference type="Proteomes" id="UP000031278"/>
    </source>
</evidence>
<evidence type="ECO:0000256" key="2">
    <source>
        <dbReference type="ARBA" id="ARBA00006484"/>
    </source>
</evidence>
<dbReference type="GO" id="GO:0031177">
    <property type="term" value="F:phosphopantetheine binding"/>
    <property type="evidence" value="ECO:0007669"/>
    <property type="project" value="InterPro"/>
</dbReference>
<dbReference type="Pfam" id="PF16197">
    <property type="entry name" value="KAsynt_C_assoc"/>
    <property type="match status" value="1"/>
</dbReference>
<evidence type="ECO:0000313" key="10">
    <source>
        <dbReference type="EMBL" id="KHT61512.1"/>
    </source>
</evidence>
<dbReference type="InterPro" id="IPR036291">
    <property type="entry name" value="NAD(P)-bd_dom_sf"/>
</dbReference>
<dbReference type="InterPro" id="IPR050091">
    <property type="entry name" value="PKS_NRPS_Biosynth_Enz"/>
</dbReference>
<evidence type="ECO:0000259" key="9">
    <source>
        <dbReference type="PROSITE" id="PS52019"/>
    </source>
</evidence>
<dbReference type="GO" id="GO:0004315">
    <property type="term" value="F:3-oxoacyl-[acyl-carrier-protein] synthase activity"/>
    <property type="evidence" value="ECO:0007669"/>
    <property type="project" value="InterPro"/>
</dbReference>
<dbReference type="SUPFAM" id="SSF47336">
    <property type="entry name" value="ACP-like"/>
    <property type="match status" value="1"/>
</dbReference>
<dbReference type="PROSITE" id="PS52004">
    <property type="entry name" value="KS3_2"/>
    <property type="match status" value="1"/>
</dbReference>
<dbReference type="Pfam" id="PF00109">
    <property type="entry name" value="ketoacyl-synt"/>
    <property type="match status" value="1"/>
</dbReference>
<dbReference type="CDD" id="cd08953">
    <property type="entry name" value="KR_2_SDR_x"/>
    <property type="match status" value="1"/>
</dbReference>
<feature type="region of interest" description="N-terminal hotdog fold" evidence="6">
    <location>
        <begin position="677"/>
        <end position="798"/>
    </location>
</feature>
<dbReference type="Pfam" id="PF08659">
    <property type="entry name" value="KR"/>
    <property type="match status" value="1"/>
</dbReference>
<feature type="domain" description="PKS/mFAS DH" evidence="9">
    <location>
        <begin position="677"/>
        <end position="951"/>
    </location>
</feature>
<name>A0A0B9GXX4_9GAMM</name>